<feature type="compositionally biased region" description="Pro residues" evidence="1">
    <location>
        <begin position="142"/>
        <end position="151"/>
    </location>
</feature>
<feature type="region of interest" description="Disordered" evidence="1">
    <location>
        <begin position="1"/>
        <end position="67"/>
    </location>
</feature>
<dbReference type="EMBL" id="LK023386">
    <property type="protein sequence ID" value="CDS14120.1"/>
    <property type="molecule type" value="Genomic_DNA"/>
</dbReference>
<evidence type="ECO:0000313" key="2">
    <source>
        <dbReference type="EMBL" id="CDS14120.1"/>
    </source>
</evidence>
<feature type="compositionally biased region" description="Basic and acidic residues" evidence="1">
    <location>
        <begin position="1"/>
        <end position="12"/>
    </location>
</feature>
<dbReference type="OrthoDB" id="10659892at2759"/>
<reference evidence="2" key="1">
    <citation type="journal article" date="2014" name="Genome Announc.">
        <title>De novo whole-genome sequence and genome annotation of Lichtheimia ramosa.</title>
        <authorList>
            <person name="Linde J."/>
            <person name="Schwartze V."/>
            <person name="Binder U."/>
            <person name="Lass-Florl C."/>
            <person name="Voigt K."/>
            <person name="Horn F."/>
        </authorList>
    </citation>
    <scope>NUCLEOTIDE SEQUENCE</scope>
    <source>
        <strain evidence="2">JMRC FSU:6197</strain>
    </source>
</reference>
<feature type="compositionally biased region" description="Polar residues" evidence="1">
    <location>
        <begin position="153"/>
        <end position="163"/>
    </location>
</feature>
<dbReference type="AlphaFoldDB" id="A0A077X3G4"/>
<evidence type="ECO:0000256" key="1">
    <source>
        <dbReference type="SAM" id="MobiDB-lite"/>
    </source>
</evidence>
<accession>A0A077X3G4</accession>
<sequence>MTDGEMRYRDVRLNSTGGNTTASRRHRSVAHRSERDRRCMSMTDQTRRSSHHRPSVPWMPEQPSPRRYSAVSMRVKNTDYLMQQEQQQHMVPPTPPMHVNPAVSVHHENERMKKSQTFYDRFLRGVLLPGSRRSSKDRGQPTSPPPPPPPHASDSNTPSTLTGTLRRKNPFTRSSEHRASKTPSIPPKSTLRGGLLQRNKIDPSPATETDDNKQSTPNNNTKRLSIRIPNSNDTKKFGGMFTLTGNSRRQRKQLDMSAFEQQQQQQQLPIIAPTVPPGLSDGSTLSSSSSSSSSDESTNKHHGVKSSLNSPNPLLTPPPSAKVDELRRGSQSSFQSYDRRGSEQRPFTPSLLSNSSTITTSPSGTCTPSSPGVVTIASNNKASWITHLFHFKQPKVCSVTMCETRMSDILRKLHSTLNKVAEARLYEKTDKYGARYKVEIKQKSGGKVRQVKCRMDFIPSSVQETRVQFTQQQGDALFLASILRQVQECLENDTSAAVHNDSNAAQAVNF</sequence>
<organism evidence="2">
    <name type="scientific">Lichtheimia ramosa</name>
    <dbReference type="NCBI Taxonomy" id="688394"/>
    <lineage>
        <taxon>Eukaryota</taxon>
        <taxon>Fungi</taxon>
        <taxon>Fungi incertae sedis</taxon>
        <taxon>Mucoromycota</taxon>
        <taxon>Mucoromycotina</taxon>
        <taxon>Mucoromycetes</taxon>
        <taxon>Mucorales</taxon>
        <taxon>Lichtheimiaceae</taxon>
        <taxon>Lichtheimia</taxon>
    </lineage>
</organism>
<gene>
    <name evidence="2" type="ORF">LRAMOSA06290</name>
</gene>
<feature type="region of interest" description="Disordered" evidence="1">
    <location>
        <begin position="272"/>
        <end position="369"/>
    </location>
</feature>
<feature type="compositionally biased region" description="Low complexity" evidence="1">
    <location>
        <begin position="278"/>
        <end position="296"/>
    </location>
</feature>
<protein>
    <submittedName>
        <fullName evidence="2">Uncharacterized protein</fullName>
    </submittedName>
</protein>
<feature type="compositionally biased region" description="Low complexity" evidence="1">
    <location>
        <begin position="348"/>
        <end position="369"/>
    </location>
</feature>
<feature type="compositionally biased region" description="Polar residues" evidence="1">
    <location>
        <begin position="214"/>
        <end position="232"/>
    </location>
</feature>
<proteinExistence type="predicted"/>
<feature type="region of interest" description="Disordered" evidence="1">
    <location>
        <begin position="129"/>
        <end position="242"/>
    </location>
</feature>
<name>A0A077X3G4_9FUNG</name>